<dbReference type="VEuPathDB" id="ToxoDB:CSUI_005527"/>
<name>A0A2C6KTG0_9APIC</name>
<dbReference type="InterPro" id="IPR050767">
    <property type="entry name" value="Sel1_AlgK"/>
</dbReference>
<dbReference type="SUPFAM" id="SSF81901">
    <property type="entry name" value="HCP-like"/>
    <property type="match status" value="2"/>
</dbReference>
<dbReference type="Gene3D" id="1.25.40.10">
    <property type="entry name" value="Tetratricopeptide repeat domain"/>
    <property type="match status" value="1"/>
</dbReference>
<evidence type="ECO:0000256" key="1">
    <source>
        <dbReference type="ARBA" id="ARBA00038101"/>
    </source>
</evidence>
<dbReference type="EMBL" id="MIGC01002670">
    <property type="protein sequence ID" value="PHJ20637.1"/>
    <property type="molecule type" value="Genomic_DNA"/>
</dbReference>
<dbReference type="OrthoDB" id="333527at2759"/>
<dbReference type="PANTHER" id="PTHR11102">
    <property type="entry name" value="SEL-1-LIKE PROTEIN"/>
    <property type="match status" value="1"/>
</dbReference>
<organism evidence="2 3">
    <name type="scientific">Cystoisospora suis</name>
    <dbReference type="NCBI Taxonomy" id="483139"/>
    <lineage>
        <taxon>Eukaryota</taxon>
        <taxon>Sar</taxon>
        <taxon>Alveolata</taxon>
        <taxon>Apicomplexa</taxon>
        <taxon>Conoidasida</taxon>
        <taxon>Coccidia</taxon>
        <taxon>Eucoccidiorida</taxon>
        <taxon>Eimeriorina</taxon>
        <taxon>Sarcocystidae</taxon>
        <taxon>Cystoisospora</taxon>
    </lineage>
</organism>
<comment type="similarity">
    <text evidence="1">Belongs to the sel-1 family.</text>
</comment>
<dbReference type="InterPro" id="IPR011990">
    <property type="entry name" value="TPR-like_helical_dom_sf"/>
</dbReference>
<keyword evidence="3" id="KW-1185">Reference proteome</keyword>
<comment type="caution">
    <text evidence="2">The sequence shown here is derived from an EMBL/GenBank/DDBJ whole genome shotgun (WGS) entry which is preliminary data.</text>
</comment>
<gene>
    <name evidence="2" type="ORF">CSUI_005527</name>
</gene>
<protein>
    <submittedName>
        <fullName evidence="2">Sel1 repeat domain-containing protein</fullName>
    </submittedName>
</protein>
<reference evidence="2 3" key="1">
    <citation type="journal article" date="2017" name="Int. J. Parasitol.">
        <title>The genome of the protozoan parasite Cystoisospora suis and a reverse vaccinology approach to identify vaccine candidates.</title>
        <authorList>
            <person name="Palmieri N."/>
            <person name="Shrestha A."/>
            <person name="Ruttkowski B."/>
            <person name="Beck T."/>
            <person name="Vogl C."/>
            <person name="Tomley F."/>
            <person name="Blake D.P."/>
            <person name="Joachim A."/>
        </authorList>
    </citation>
    <scope>NUCLEOTIDE SEQUENCE [LARGE SCALE GENOMIC DNA]</scope>
    <source>
        <strain evidence="2 3">Wien I</strain>
    </source>
</reference>
<dbReference type="PANTHER" id="PTHR11102:SF160">
    <property type="entry name" value="ERAD-ASSOCIATED E3 UBIQUITIN-PROTEIN LIGASE COMPONENT HRD3"/>
    <property type="match status" value="1"/>
</dbReference>
<proteinExistence type="inferred from homology"/>
<dbReference type="InterPro" id="IPR006597">
    <property type="entry name" value="Sel1-like"/>
</dbReference>
<dbReference type="Proteomes" id="UP000221165">
    <property type="component" value="Unassembled WGS sequence"/>
</dbReference>
<dbReference type="SMART" id="SM00671">
    <property type="entry name" value="SEL1"/>
    <property type="match status" value="3"/>
</dbReference>
<dbReference type="Pfam" id="PF08238">
    <property type="entry name" value="Sel1"/>
    <property type="match status" value="6"/>
</dbReference>
<dbReference type="RefSeq" id="XP_067922324.1">
    <property type="nucleotide sequence ID" value="XM_068065702.1"/>
</dbReference>
<evidence type="ECO:0000313" key="3">
    <source>
        <dbReference type="Proteomes" id="UP000221165"/>
    </source>
</evidence>
<sequence length="210" mass="22461">MKAATWYTRAAEQGSATGLNNLASMFYHGRGCQQDLEKAAELFKKAASKGNVNACYNLGVCYEFGRGVTSEDSDKALQLYRRAAQAGHVKAAGALGLLLFKLNAAAGKPAEAYTGAAKWLRLAAEQNDAQSVFGLGQLFETGLGVPKDCYQALSCYRTAAAIGGGPGVHIRLAHLLCSGQLGSDIALKKEAFKHYKQAAKEVWLEYTSHH</sequence>
<dbReference type="AlphaFoldDB" id="A0A2C6KTG0"/>
<accession>A0A2C6KTG0</accession>
<dbReference type="GeneID" id="94428913"/>
<evidence type="ECO:0000313" key="2">
    <source>
        <dbReference type="EMBL" id="PHJ20637.1"/>
    </source>
</evidence>